<dbReference type="EMBL" id="MU005646">
    <property type="protein sequence ID" value="KAF2675873.1"/>
    <property type="molecule type" value="Genomic_DNA"/>
</dbReference>
<protein>
    <submittedName>
        <fullName evidence="2">Uncharacterized protein</fullName>
    </submittedName>
</protein>
<evidence type="ECO:0000313" key="3">
    <source>
        <dbReference type="Proteomes" id="UP000799291"/>
    </source>
</evidence>
<evidence type="ECO:0000256" key="1">
    <source>
        <dbReference type="SAM" id="MobiDB-lite"/>
    </source>
</evidence>
<dbReference type="AlphaFoldDB" id="A0A6G1ID17"/>
<evidence type="ECO:0000313" key="2">
    <source>
        <dbReference type="EMBL" id="KAF2675873.1"/>
    </source>
</evidence>
<feature type="compositionally biased region" description="Basic and acidic residues" evidence="1">
    <location>
        <begin position="37"/>
        <end position="48"/>
    </location>
</feature>
<organism evidence="2 3">
    <name type="scientific">Lentithecium fluviatile CBS 122367</name>
    <dbReference type="NCBI Taxonomy" id="1168545"/>
    <lineage>
        <taxon>Eukaryota</taxon>
        <taxon>Fungi</taxon>
        <taxon>Dikarya</taxon>
        <taxon>Ascomycota</taxon>
        <taxon>Pezizomycotina</taxon>
        <taxon>Dothideomycetes</taxon>
        <taxon>Pleosporomycetidae</taxon>
        <taxon>Pleosporales</taxon>
        <taxon>Massarineae</taxon>
        <taxon>Lentitheciaceae</taxon>
        <taxon>Lentithecium</taxon>
    </lineage>
</organism>
<proteinExistence type="predicted"/>
<name>A0A6G1ID17_9PLEO</name>
<keyword evidence="3" id="KW-1185">Reference proteome</keyword>
<reference evidence="2" key="1">
    <citation type="journal article" date="2020" name="Stud. Mycol.">
        <title>101 Dothideomycetes genomes: a test case for predicting lifestyles and emergence of pathogens.</title>
        <authorList>
            <person name="Haridas S."/>
            <person name="Albert R."/>
            <person name="Binder M."/>
            <person name="Bloem J."/>
            <person name="Labutti K."/>
            <person name="Salamov A."/>
            <person name="Andreopoulos B."/>
            <person name="Baker S."/>
            <person name="Barry K."/>
            <person name="Bills G."/>
            <person name="Bluhm B."/>
            <person name="Cannon C."/>
            <person name="Castanera R."/>
            <person name="Culley D."/>
            <person name="Daum C."/>
            <person name="Ezra D."/>
            <person name="Gonzalez J."/>
            <person name="Henrissat B."/>
            <person name="Kuo A."/>
            <person name="Liang C."/>
            <person name="Lipzen A."/>
            <person name="Lutzoni F."/>
            <person name="Magnuson J."/>
            <person name="Mondo S."/>
            <person name="Nolan M."/>
            <person name="Ohm R."/>
            <person name="Pangilinan J."/>
            <person name="Park H.-J."/>
            <person name="Ramirez L."/>
            <person name="Alfaro M."/>
            <person name="Sun H."/>
            <person name="Tritt A."/>
            <person name="Yoshinaga Y."/>
            <person name="Zwiers L.-H."/>
            <person name="Turgeon B."/>
            <person name="Goodwin S."/>
            <person name="Spatafora J."/>
            <person name="Crous P."/>
            <person name="Grigoriev I."/>
        </authorList>
    </citation>
    <scope>NUCLEOTIDE SEQUENCE</scope>
    <source>
        <strain evidence="2">CBS 122367</strain>
    </source>
</reference>
<feature type="region of interest" description="Disordered" evidence="1">
    <location>
        <begin position="171"/>
        <end position="190"/>
    </location>
</feature>
<gene>
    <name evidence="2" type="ORF">K458DRAFT_397541</name>
</gene>
<dbReference type="Proteomes" id="UP000799291">
    <property type="component" value="Unassembled WGS sequence"/>
</dbReference>
<accession>A0A6G1ID17</accession>
<feature type="compositionally biased region" description="Basic and acidic residues" evidence="1">
    <location>
        <begin position="1"/>
        <end position="12"/>
    </location>
</feature>
<feature type="region of interest" description="Disordered" evidence="1">
    <location>
        <begin position="1"/>
        <end position="50"/>
    </location>
</feature>
<sequence>MPIKPAPKERTPASKPKKPTLPPKPKKCTRANNEGCGKTREYEIDGPRSHLGAHHTQVAVGTVRKNAAGELDFEAVGTQLVKEEPIDENELKAFCKSMWGPQYEADCLEEFKCQEALNRHPRGRFKFEGEAAPEFADPRTFFQVGERLVEEHPNYKIIFNDWSRTLPKSDLRKFDSEKGPSPGLTKDGAL</sequence>
<dbReference type="OrthoDB" id="3798451at2759"/>